<dbReference type="GO" id="GO:0045719">
    <property type="term" value="P:negative regulation of glycogen biosynthetic process"/>
    <property type="evidence" value="ECO:0007669"/>
    <property type="project" value="TreeGrafter"/>
</dbReference>
<dbReference type="Gene3D" id="1.10.510.10">
    <property type="entry name" value="Transferase(Phosphotransferase) domain 1"/>
    <property type="match status" value="1"/>
</dbReference>
<keyword evidence="4" id="KW-0418">Kinase</keyword>
<dbReference type="InterPro" id="IPR000719">
    <property type="entry name" value="Prot_kinase_dom"/>
</dbReference>
<evidence type="ECO:0000256" key="1">
    <source>
        <dbReference type="ARBA" id="ARBA00022741"/>
    </source>
</evidence>
<organism evidence="4 5">
    <name type="scientific">Allomyces macrogynus (strain ATCC 38327)</name>
    <name type="common">Allomyces javanicus var. macrogynus</name>
    <dbReference type="NCBI Taxonomy" id="578462"/>
    <lineage>
        <taxon>Eukaryota</taxon>
        <taxon>Fungi</taxon>
        <taxon>Fungi incertae sedis</taxon>
        <taxon>Blastocladiomycota</taxon>
        <taxon>Blastocladiomycetes</taxon>
        <taxon>Blastocladiales</taxon>
        <taxon>Blastocladiaceae</taxon>
        <taxon>Allomyces</taxon>
    </lineage>
</organism>
<dbReference type="PANTHER" id="PTHR24346">
    <property type="entry name" value="MAP/MICROTUBULE AFFINITY-REGULATING KINASE"/>
    <property type="match status" value="1"/>
</dbReference>
<evidence type="ECO:0000313" key="4">
    <source>
        <dbReference type="EMBL" id="KNE65826.1"/>
    </source>
</evidence>
<feature type="domain" description="Protein kinase" evidence="3">
    <location>
        <begin position="21"/>
        <end position="388"/>
    </location>
</feature>
<dbReference type="GO" id="GO:0005634">
    <property type="term" value="C:nucleus"/>
    <property type="evidence" value="ECO:0007669"/>
    <property type="project" value="TreeGrafter"/>
</dbReference>
<dbReference type="GO" id="GO:0035556">
    <property type="term" value="P:intracellular signal transduction"/>
    <property type="evidence" value="ECO:0007669"/>
    <property type="project" value="TreeGrafter"/>
</dbReference>
<dbReference type="InterPro" id="IPR011009">
    <property type="entry name" value="Kinase-like_dom_sf"/>
</dbReference>
<reference evidence="4 5" key="1">
    <citation type="submission" date="2009-11" db="EMBL/GenBank/DDBJ databases">
        <title>Annotation of Allomyces macrogynus ATCC 38327.</title>
        <authorList>
            <consortium name="The Broad Institute Genome Sequencing Platform"/>
            <person name="Russ C."/>
            <person name="Cuomo C."/>
            <person name="Burger G."/>
            <person name="Gray M.W."/>
            <person name="Holland P.W.H."/>
            <person name="King N."/>
            <person name="Lang F.B.F."/>
            <person name="Roger A.J."/>
            <person name="Ruiz-Trillo I."/>
            <person name="Young S.K."/>
            <person name="Zeng Q."/>
            <person name="Gargeya S."/>
            <person name="Fitzgerald M."/>
            <person name="Haas B."/>
            <person name="Abouelleil A."/>
            <person name="Alvarado L."/>
            <person name="Arachchi H.M."/>
            <person name="Berlin A."/>
            <person name="Chapman S.B."/>
            <person name="Gearin G."/>
            <person name="Goldberg J."/>
            <person name="Griggs A."/>
            <person name="Gujja S."/>
            <person name="Hansen M."/>
            <person name="Heiman D."/>
            <person name="Howarth C."/>
            <person name="Larimer J."/>
            <person name="Lui A."/>
            <person name="MacDonald P.J.P."/>
            <person name="McCowen C."/>
            <person name="Montmayeur A."/>
            <person name="Murphy C."/>
            <person name="Neiman D."/>
            <person name="Pearson M."/>
            <person name="Priest M."/>
            <person name="Roberts A."/>
            <person name="Saif S."/>
            <person name="Shea T."/>
            <person name="Sisk P."/>
            <person name="Stolte C."/>
            <person name="Sykes S."/>
            <person name="Wortman J."/>
            <person name="Nusbaum C."/>
            <person name="Birren B."/>
        </authorList>
    </citation>
    <scope>NUCLEOTIDE SEQUENCE [LARGE SCALE GENOMIC DNA]</scope>
    <source>
        <strain evidence="4 5">ATCC 38327</strain>
    </source>
</reference>
<keyword evidence="5" id="KW-1185">Reference proteome</keyword>
<dbReference type="PROSITE" id="PS50011">
    <property type="entry name" value="PROTEIN_KINASE_DOM"/>
    <property type="match status" value="1"/>
</dbReference>
<dbReference type="PANTHER" id="PTHR24346:SF51">
    <property type="entry name" value="PAS DOMAIN-CONTAINING SERINE_THREONINE-PROTEIN KINASE"/>
    <property type="match status" value="1"/>
</dbReference>
<protein>
    <submittedName>
        <fullName evidence="4">CAMK/CAMKL protein kinase</fullName>
    </submittedName>
</protein>
<dbReference type="Pfam" id="PF00069">
    <property type="entry name" value="Pkinase"/>
    <property type="match status" value="1"/>
</dbReference>
<dbReference type="GO" id="GO:0005829">
    <property type="term" value="C:cytosol"/>
    <property type="evidence" value="ECO:0007669"/>
    <property type="project" value="TreeGrafter"/>
</dbReference>
<dbReference type="GO" id="GO:0005524">
    <property type="term" value="F:ATP binding"/>
    <property type="evidence" value="ECO:0007669"/>
    <property type="project" value="UniProtKB-KW"/>
</dbReference>
<dbReference type="GO" id="GO:0004674">
    <property type="term" value="F:protein serine/threonine kinase activity"/>
    <property type="evidence" value="ECO:0007669"/>
    <property type="project" value="TreeGrafter"/>
</dbReference>
<evidence type="ECO:0000259" key="3">
    <source>
        <dbReference type="PROSITE" id="PS50011"/>
    </source>
</evidence>
<dbReference type="OrthoDB" id="10252171at2759"/>
<keyword evidence="1" id="KW-0547">Nucleotide-binding</keyword>
<evidence type="ECO:0000256" key="2">
    <source>
        <dbReference type="ARBA" id="ARBA00022840"/>
    </source>
</evidence>
<gene>
    <name evidence="4" type="ORF">AMAG_09798</name>
</gene>
<accession>A0A0L0STJ5</accession>
<sequence>MDAVRAAVPGRSPACAAAAVAEALRDLGGDDGGSSCVTAENGAATCIAADTPPRVPVRVPTPPPDDTPVPADNDQIHAENDASVATWPMELQLLHSLKHPNLVAQLAVVESSRFYWSVQETVHDNGQNDSESAEAAALIPLEVQLAAMVRDTLPRPSSPFGGWNRSEAAAHDAEWARVPRPIRRDLFEYIALHGPMPEDQARVVFRQVVDVIEYLHSKGIVHRGTLAPDTNSASIQLIQTLVSSPLVSDINDQNILIDPLTLRIKLIDLGSAAPLSTPYHHGAFGTSIANAPEVLASDDMPCARTPTCRGCYDPVKADMWALGTLLYRLLQGAPAFDGAWQIVSRFQARAYPHPHRMSDSAKIMVSRLLFRDPRKRWGMADVQGARWWTAKVRNASAPFGIPEVAVE</sequence>
<dbReference type="AlphaFoldDB" id="A0A0L0STJ5"/>
<dbReference type="EMBL" id="GG745348">
    <property type="protein sequence ID" value="KNE65826.1"/>
    <property type="molecule type" value="Genomic_DNA"/>
</dbReference>
<keyword evidence="4" id="KW-0808">Transferase</keyword>
<reference evidence="5" key="2">
    <citation type="submission" date="2009-11" db="EMBL/GenBank/DDBJ databases">
        <title>The Genome Sequence of Allomyces macrogynus strain ATCC 38327.</title>
        <authorList>
            <consortium name="The Broad Institute Genome Sequencing Platform"/>
            <person name="Russ C."/>
            <person name="Cuomo C."/>
            <person name="Shea T."/>
            <person name="Young S.K."/>
            <person name="Zeng Q."/>
            <person name="Koehrsen M."/>
            <person name="Haas B."/>
            <person name="Borodovsky M."/>
            <person name="Guigo R."/>
            <person name="Alvarado L."/>
            <person name="Berlin A."/>
            <person name="Borenstein D."/>
            <person name="Chen Z."/>
            <person name="Engels R."/>
            <person name="Freedman E."/>
            <person name="Gellesch M."/>
            <person name="Goldberg J."/>
            <person name="Griggs A."/>
            <person name="Gujja S."/>
            <person name="Heiman D."/>
            <person name="Hepburn T."/>
            <person name="Howarth C."/>
            <person name="Jen D."/>
            <person name="Larson L."/>
            <person name="Lewis B."/>
            <person name="Mehta T."/>
            <person name="Park D."/>
            <person name="Pearson M."/>
            <person name="Roberts A."/>
            <person name="Saif S."/>
            <person name="Shenoy N."/>
            <person name="Sisk P."/>
            <person name="Stolte C."/>
            <person name="Sykes S."/>
            <person name="Walk T."/>
            <person name="White J."/>
            <person name="Yandava C."/>
            <person name="Burger G."/>
            <person name="Gray M.W."/>
            <person name="Holland P.W.H."/>
            <person name="King N."/>
            <person name="Lang F.B.F."/>
            <person name="Roger A.J."/>
            <person name="Ruiz-Trillo I."/>
            <person name="Lander E."/>
            <person name="Nusbaum C."/>
        </authorList>
    </citation>
    <scope>NUCLEOTIDE SEQUENCE [LARGE SCALE GENOMIC DNA]</scope>
    <source>
        <strain evidence="5">ATCC 38327</strain>
    </source>
</reference>
<dbReference type="eggNOG" id="KOG0586">
    <property type="taxonomic scope" value="Eukaryota"/>
</dbReference>
<keyword evidence="2" id="KW-0067">ATP-binding</keyword>
<dbReference type="Proteomes" id="UP000054350">
    <property type="component" value="Unassembled WGS sequence"/>
</dbReference>
<proteinExistence type="predicted"/>
<dbReference type="SUPFAM" id="SSF56112">
    <property type="entry name" value="Protein kinase-like (PK-like)"/>
    <property type="match status" value="1"/>
</dbReference>
<name>A0A0L0STJ5_ALLM3</name>
<evidence type="ECO:0000313" key="5">
    <source>
        <dbReference type="Proteomes" id="UP000054350"/>
    </source>
</evidence>
<dbReference type="VEuPathDB" id="FungiDB:AMAG_09798"/>
<dbReference type="SMART" id="SM00220">
    <property type="entry name" value="S_TKc"/>
    <property type="match status" value="1"/>
</dbReference>
<dbReference type="STRING" id="578462.A0A0L0STJ5"/>